<evidence type="ECO:0000256" key="10">
    <source>
        <dbReference type="SAM" id="Phobius"/>
    </source>
</evidence>
<evidence type="ECO:0000256" key="7">
    <source>
        <dbReference type="ARBA" id="ARBA00023065"/>
    </source>
</evidence>
<evidence type="ECO:0000256" key="6">
    <source>
        <dbReference type="ARBA" id="ARBA00023053"/>
    </source>
</evidence>
<accession>A0A0R1WLE2</accession>
<dbReference type="PANTHER" id="PTHR10110">
    <property type="entry name" value="SODIUM/HYDROGEN EXCHANGER"/>
    <property type="match status" value="1"/>
</dbReference>
<dbReference type="GO" id="GO:0098719">
    <property type="term" value="P:sodium ion import across plasma membrane"/>
    <property type="evidence" value="ECO:0007669"/>
    <property type="project" value="TreeGrafter"/>
</dbReference>
<keyword evidence="4 10" id="KW-0812">Transmembrane</keyword>
<dbReference type="GO" id="GO:0005886">
    <property type="term" value="C:plasma membrane"/>
    <property type="evidence" value="ECO:0007669"/>
    <property type="project" value="UniProtKB-SubCell"/>
</dbReference>
<protein>
    <submittedName>
        <fullName evidence="12">Na(+) h(+) antiporter</fullName>
    </submittedName>
</protein>
<feature type="transmembrane region" description="Helical" evidence="10">
    <location>
        <begin position="80"/>
        <end position="100"/>
    </location>
</feature>
<feature type="domain" description="Cation/H+ exchanger transmembrane" evidence="11">
    <location>
        <begin position="4"/>
        <end position="391"/>
    </location>
</feature>
<feature type="transmembrane region" description="Helical" evidence="10">
    <location>
        <begin position="296"/>
        <end position="319"/>
    </location>
</feature>
<keyword evidence="13" id="KW-1185">Reference proteome</keyword>
<keyword evidence="6" id="KW-0915">Sodium</keyword>
<evidence type="ECO:0000256" key="2">
    <source>
        <dbReference type="ARBA" id="ARBA00022448"/>
    </source>
</evidence>
<feature type="transmembrane region" description="Helical" evidence="10">
    <location>
        <begin position="209"/>
        <end position="226"/>
    </location>
</feature>
<feature type="transmembrane region" description="Helical" evidence="10">
    <location>
        <begin position="372"/>
        <end position="392"/>
    </location>
</feature>
<name>A0A0R1WLE2_9LACO</name>
<keyword evidence="2" id="KW-0813">Transport</keyword>
<dbReference type="GO" id="GO:0015386">
    <property type="term" value="F:potassium:proton antiporter activity"/>
    <property type="evidence" value="ECO:0007669"/>
    <property type="project" value="TreeGrafter"/>
</dbReference>
<feature type="transmembrane region" description="Helical" evidence="10">
    <location>
        <begin position="176"/>
        <end position="197"/>
    </location>
</feature>
<dbReference type="Gene3D" id="6.10.140.1330">
    <property type="match status" value="1"/>
</dbReference>
<dbReference type="EMBL" id="AZFV01000001">
    <property type="protein sequence ID" value="KRM18647.1"/>
    <property type="molecule type" value="Genomic_DNA"/>
</dbReference>
<evidence type="ECO:0000256" key="3">
    <source>
        <dbReference type="ARBA" id="ARBA00022475"/>
    </source>
</evidence>
<evidence type="ECO:0000256" key="1">
    <source>
        <dbReference type="ARBA" id="ARBA00004651"/>
    </source>
</evidence>
<dbReference type="PANTHER" id="PTHR10110:SF86">
    <property type="entry name" value="SODIUM_HYDROGEN EXCHANGER 7"/>
    <property type="match status" value="1"/>
</dbReference>
<evidence type="ECO:0000256" key="4">
    <source>
        <dbReference type="ARBA" id="ARBA00022692"/>
    </source>
</evidence>
<evidence type="ECO:0000256" key="9">
    <source>
        <dbReference type="ARBA" id="ARBA00023201"/>
    </source>
</evidence>
<keyword evidence="8 10" id="KW-0472">Membrane</keyword>
<organism evidence="12 13">
    <name type="scientific">Companilactobacillus nantensis DSM 16982</name>
    <dbReference type="NCBI Taxonomy" id="1423774"/>
    <lineage>
        <taxon>Bacteria</taxon>
        <taxon>Bacillati</taxon>
        <taxon>Bacillota</taxon>
        <taxon>Bacilli</taxon>
        <taxon>Lactobacillales</taxon>
        <taxon>Lactobacillaceae</taxon>
        <taxon>Companilactobacillus</taxon>
    </lineage>
</organism>
<evidence type="ECO:0000256" key="5">
    <source>
        <dbReference type="ARBA" id="ARBA00022989"/>
    </source>
</evidence>
<keyword evidence="5 10" id="KW-1133">Transmembrane helix</keyword>
<dbReference type="GO" id="GO:0015385">
    <property type="term" value="F:sodium:proton antiporter activity"/>
    <property type="evidence" value="ECO:0007669"/>
    <property type="project" value="InterPro"/>
</dbReference>
<dbReference type="Proteomes" id="UP000051302">
    <property type="component" value="Unassembled WGS sequence"/>
</dbReference>
<dbReference type="InterPro" id="IPR006153">
    <property type="entry name" value="Cation/H_exchanger_TM"/>
</dbReference>
<evidence type="ECO:0000259" key="11">
    <source>
        <dbReference type="Pfam" id="PF00999"/>
    </source>
</evidence>
<dbReference type="AlphaFoldDB" id="A0A0R1WLE2"/>
<dbReference type="Pfam" id="PF00999">
    <property type="entry name" value="Na_H_Exchanger"/>
    <property type="match status" value="1"/>
</dbReference>
<dbReference type="GO" id="GO:0051453">
    <property type="term" value="P:regulation of intracellular pH"/>
    <property type="evidence" value="ECO:0007669"/>
    <property type="project" value="TreeGrafter"/>
</dbReference>
<dbReference type="STRING" id="1423774.FD31_GL000129"/>
<reference evidence="12 13" key="1">
    <citation type="journal article" date="2015" name="Genome Announc.">
        <title>Expanding the biotechnology potential of lactobacilli through comparative genomics of 213 strains and associated genera.</title>
        <authorList>
            <person name="Sun Z."/>
            <person name="Harris H.M."/>
            <person name="McCann A."/>
            <person name="Guo C."/>
            <person name="Argimon S."/>
            <person name="Zhang W."/>
            <person name="Yang X."/>
            <person name="Jeffery I.B."/>
            <person name="Cooney J.C."/>
            <person name="Kagawa T.F."/>
            <person name="Liu W."/>
            <person name="Song Y."/>
            <person name="Salvetti E."/>
            <person name="Wrobel A."/>
            <person name="Rasinkangas P."/>
            <person name="Parkhill J."/>
            <person name="Rea M.C."/>
            <person name="O'Sullivan O."/>
            <person name="Ritari J."/>
            <person name="Douillard F.P."/>
            <person name="Paul Ross R."/>
            <person name="Yang R."/>
            <person name="Briner A.E."/>
            <person name="Felis G.E."/>
            <person name="de Vos W.M."/>
            <person name="Barrangou R."/>
            <person name="Klaenhammer T.R."/>
            <person name="Caufield P.W."/>
            <person name="Cui Y."/>
            <person name="Zhang H."/>
            <person name="O'Toole P.W."/>
        </authorList>
    </citation>
    <scope>NUCLEOTIDE SEQUENCE [LARGE SCALE GENOMIC DNA]</scope>
    <source>
        <strain evidence="12 13">DSM 16982</strain>
    </source>
</reference>
<evidence type="ECO:0000313" key="13">
    <source>
        <dbReference type="Proteomes" id="UP000051302"/>
    </source>
</evidence>
<comment type="subcellular location">
    <subcellularLocation>
        <location evidence="1">Cell membrane</location>
        <topology evidence="1">Multi-pass membrane protein</topology>
    </subcellularLocation>
</comment>
<comment type="caution">
    <text evidence="12">The sequence shown here is derived from an EMBL/GenBank/DDBJ whole genome shotgun (WGS) entry which is preliminary data.</text>
</comment>
<evidence type="ECO:0000256" key="8">
    <source>
        <dbReference type="ARBA" id="ARBA00023136"/>
    </source>
</evidence>
<feature type="transmembrane region" description="Helical" evidence="10">
    <location>
        <begin position="269"/>
        <end position="290"/>
    </location>
</feature>
<gene>
    <name evidence="12" type="ORF">FD31_GL000129</name>
</gene>
<feature type="transmembrane region" description="Helical" evidence="10">
    <location>
        <begin position="232"/>
        <end position="248"/>
    </location>
</feature>
<dbReference type="PATRIC" id="fig|1423774.3.peg.131"/>
<keyword evidence="7" id="KW-0406">Ion transport</keyword>
<sequence>MLLLLAVIPAQLLFDRFKRIPLAVYQISLGFGLSFLPLFSNLNIDPEVFLLVIISTLMFSDSRKLNLGRFAYSLRSTLSLAVNLVFMSILVVGTFAHVIVPELTWFGGFMIAAILSPTDAVAYQSITAGLSLPNEVDTTLKNESLLNDATGLVAFNLTVSALITGHFSFFGGLTSFGYVFLGGIILGLLLGWGFMTIRRWMIMHHSDTNIVIVPFILVTPYIVYFIAEELNMSGILAVVAAGLLRTWEQRNWQLSTARIQNSTYTVENMISSVLNGVVFIILGINLLTIYQLSTTLQINVIIIGIISISLYLVLAMVRFTWFYMKSKNDNDWQKRCQKSLLSSINGVHGTVTLMMALSIPQDLPGVSVSLRSAIVLITIFVILLSMIVPIIFTSKIVRNTSISTKPNNRDIEIWNGLVDNTLQNLKSQKLPTVIFDFLYPIIVTQRPMTKLKQRDLMNLFQDTQNIEQQVVNTLINQKLVSTNIAKYHQNIIAREVLNQQLTPWTSLMYWFQVINHRQSVSNIKSEQSILYKQRQLIESVSYELIMDFLKQQDTNLQSVTANTLARIYSTRHDETLNLETINQERFYMLQMFANEIEQVRQLYWQNEITLSESRKFIYDLSLQQTIFVGRHFE</sequence>
<keyword evidence="3" id="KW-1003">Cell membrane</keyword>
<keyword evidence="9" id="KW-0739">Sodium transport</keyword>
<proteinExistence type="predicted"/>
<feature type="transmembrane region" description="Helical" evidence="10">
    <location>
        <begin position="340"/>
        <end position="360"/>
    </location>
</feature>
<dbReference type="InterPro" id="IPR018422">
    <property type="entry name" value="Cation/H_exchanger_CPA1"/>
</dbReference>
<evidence type="ECO:0000313" key="12">
    <source>
        <dbReference type="EMBL" id="KRM18647.1"/>
    </source>
</evidence>